<dbReference type="SUPFAM" id="SSF53335">
    <property type="entry name" value="S-adenosyl-L-methionine-dependent methyltransferases"/>
    <property type="match status" value="1"/>
</dbReference>
<evidence type="ECO:0000313" key="2">
    <source>
        <dbReference type="Proteomes" id="UP000015100"/>
    </source>
</evidence>
<dbReference type="eggNOG" id="ENOG502SNAB">
    <property type="taxonomic scope" value="Eukaryota"/>
</dbReference>
<name>S8BIF2_DACHA</name>
<dbReference type="OMA" id="PAIPDHG"/>
<accession>S8BIF2</accession>
<organism evidence="1 2">
    <name type="scientific">Dactylellina haptotyla (strain CBS 200.50)</name>
    <name type="common">Nematode-trapping fungus</name>
    <name type="synonym">Monacrosporium haptotylum</name>
    <dbReference type="NCBI Taxonomy" id="1284197"/>
    <lineage>
        <taxon>Eukaryota</taxon>
        <taxon>Fungi</taxon>
        <taxon>Dikarya</taxon>
        <taxon>Ascomycota</taxon>
        <taxon>Pezizomycotina</taxon>
        <taxon>Orbiliomycetes</taxon>
        <taxon>Orbiliales</taxon>
        <taxon>Orbiliaceae</taxon>
        <taxon>Dactylellina</taxon>
    </lineage>
</organism>
<keyword evidence="2" id="KW-1185">Reference proteome</keyword>
<evidence type="ECO:0000313" key="1">
    <source>
        <dbReference type="EMBL" id="EPS39088.1"/>
    </source>
</evidence>
<dbReference type="OrthoDB" id="417697at2759"/>
<gene>
    <name evidence="1" type="ORF">H072_7114</name>
</gene>
<dbReference type="Gene3D" id="3.40.50.150">
    <property type="entry name" value="Vaccinia Virus protein VP39"/>
    <property type="match status" value="1"/>
</dbReference>
<proteinExistence type="predicted"/>
<reference evidence="1 2" key="1">
    <citation type="journal article" date="2013" name="PLoS Genet.">
        <title>Genomic mechanisms accounting for the adaptation to parasitism in nematode-trapping fungi.</title>
        <authorList>
            <person name="Meerupati T."/>
            <person name="Andersson K.M."/>
            <person name="Friman E."/>
            <person name="Kumar D."/>
            <person name="Tunlid A."/>
            <person name="Ahren D."/>
        </authorList>
    </citation>
    <scope>NUCLEOTIDE SEQUENCE [LARGE SCALE GENOMIC DNA]</scope>
    <source>
        <strain evidence="1 2">CBS 200.50</strain>
    </source>
</reference>
<dbReference type="CDD" id="cd02440">
    <property type="entry name" value="AdoMet_MTases"/>
    <property type="match status" value="1"/>
</dbReference>
<reference evidence="2" key="2">
    <citation type="submission" date="2013-04" db="EMBL/GenBank/DDBJ databases">
        <title>Genomic mechanisms accounting for the adaptation to parasitism in nematode-trapping fungi.</title>
        <authorList>
            <person name="Ahren D.G."/>
        </authorList>
    </citation>
    <scope>NUCLEOTIDE SEQUENCE [LARGE SCALE GENOMIC DNA]</scope>
    <source>
        <strain evidence="2">CBS 200.50</strain>
    </source>
</reference>
<dbReference type="EMBL" id="AQGS01000489">
    <property type="protein sequence ID" value="EPS39088.1"/>
    <property type="molecule type" value="Genomic_DNA"/>
</dbReference>
<dbReference type="InterPro" id="IPR029063">
    <property type="entry name" value="SAM-dependent_MTases_sf"/>
</dbReference>
<comment type="caution">
    <text evidence="1">The sequence shown here is derived from an EMBL/GenBank/DDBJ whole genome shotgun (WGS) entry which is preliminary data.</text>
</comment>
<protein>
    <recommendedName>
        <fullName evidence="3">Methyltransferase domain-containing protein</fullName>
    </recommendedName>
</protein>
<dbReference type="HOGENOM" id="CLU_010595_9_1_1"/>
<sequence length="306" mass="33506">MAESTPTPPKTTYIVDFEPPEKEKARLDSQHYAVVENYGHLLPPAIPDHGSLTAVAEIATGTGIWLEQLSKELPLTVILHGYDVNDRLFPDPATLPPNLTFSLFDVLLPVAETLYEKYDVVHIRGLCMVLKQDQWDGVVKNVAKMIKPGGYLVWTETDLGGAQSIPPAPTADKVASILGYMCKLRGGDPFCTAVLPTYLKDNGFSLIPPPPSSGPNYTPAPPSPSLGHYIHIPGADYHPSTVKPFSKNFVRGLCSIISYMAQYNIPNEWFTAETAGEFVEKFIAETDGEDGTRVLFDMVCVVGKKE</sequence>
<dbReference type="AlphaFoldDB" id="S8BIF2"/>
<dbReference type="STRING" id="1284197.S8BIF2"/>
<dbReference type="Proteomes" id="UP000015100">
    <property type="component" value="Unassembled WGS sequence"/>
</dbReference>
<evidence type="ECO:0008006" key="3">
    <source>
        <dbReference type="Google" id="ProtNLM"/>
    </source>
</evidence>